<dbReference type="AlphaFoldDB" id="A0A229NZL1"/>
<organism evidence="1 2">
    <name type="scientific">Paenibacillus herberti</name>
    <dbReference type="NCBI Taxonomy" id="1619309"/>
    <lineage>
        <taxon>Bacteria</taxon>
        <taxon>Bacillati</taxon>
        <taxon>Bacillota</taxon>
        <taxon>Bacilli</taxon>
        <taxon>Bacillales</taxon>
        <taxon>Paenibacillaceae</taxon>
        <taxon>Paenibacillus</taxon>
    </lineage>
</organism>
<dbReference type="Proteomes" id="UP000215145">
    <property type="component" value="Unassembled WGS sequence"/>
</dbReference>
<name>A0A229NZL1_9BACL</name>
<dbReference type="RefSeq" id="WP_089522018.1">
    <property type="nucleotide sequence ID" value="NZ_NMUQ01000001.1"/>
</dbReference>
<comment type="caution">
    <text evidence="1">The sequence shown here is derived from an EMBL/GenBank/DDBJ whole genome shotgun (WGS) entry which is preliminary data.</text>
</comment>
<dbReference type="OrthoDB" id="2655795at2"/>
<proteinExistence type="predicted"/>
<sequence length="159" mass="17432">MKDKGLRTYSFQTDLVIEAHNHDEAEVLLKQLLDTAGLSRYRLGKGSLIGFSISEEPAVTPNIGVAAAAEVVPEIIPTIEATTTSSDQGLKNLALDMIRCCLEDGRLVRLSINRGKGVQLSVPCRIINLDEETGLLTVYHVDEKQVYTFSIGEIDDFVL</sequence>
<reference evidence="1 2" key="1">
    <citation type="submission" date="2017-07" db="EMBL/GenBank/DDBJ databases">
        <title>Paenibacillus herberti R33 genome sequencing and assembly.</title>
        <authorList>
            <person name="Su W."/>
        </authorList>
    </citation>
    <scope>NUCLEOTIDE SEQUENCE [LARGE SCALE GENOMIC DNA]</scope>
    <source>
        <strain evidence="1 2">R33</strain>
    </source>
</reference>
<evidence type="ECO:0000313" key="1">
    <source>
        <dbReference type="EMBL" id="OXM15201.1"/>
    </source>
</evidence>
<evidence type="ECO:0000313" key="2">
    <source>
        <dbReference type="Proteomes" id="UP000215145"/>
    </source>
</evidence>
<dbReference type="EMBL" id="NMUQ01000001">
    <property type="protein sequence ID" value="OXM15201.1"/>
    <property type="molecule type" value="Genomic_DNA"/>
</dbReference>
<keyword evidence="2" id="KW-1185">Reference proteome</keyword>
<accession>A0A229NZL1</accession>
<gene>
    <name evidence="1" type="ORF">CGZ75_00155</name>
</gene>
<protein>
    <submittedName>
        <fullName evidence="1">Uncharacterized protein</fullName>
    </submittedName>
</protein>